<dbReference type="EMBL" id="RQTK01000104">
    <property type="protein sequence ID" value="RUS87655.1"/>
    <property type="molecule type" value="Genomic_DNA"/>
</dbReference>
<dbReference type="AlphaFoldDB" id="A0A3S0ZVD0"/>
<dbReference type="STRING" id="188477.A0A3S0ZVD0"/>
<dbReference type="SUPFAM" id="SSF49344">
    <property type="entry name" value="CBD9-like"/>
    <property type="match status" value="1"/>
</dbReference>
<name>A0A3S0ZVD0_ELYCH</name>
<evidence type="ECO:0000313" key="2">
    <source>
        <dbReference type="Proteomes" id="UP000271974"/>
    </source>
</evidence>
<dbReference type="Gene3D" id="2.60.40.1190">
    <property type="match status" value="2"/>
</dbReference>
<evidence type="ECO:0008006" key="3">
    <source>
        <dbReference type="Google" id="ProtNLM"/>
    </source>
</evidence>
<comment type="caution">
    <text evidence="1">The sequence shown here is derived from an EMBL/GenBank/DDBJ whole genome shotgun (WGS) entry which is preliminary data.</text>
</comment>
<protein>
    <recommendedName>
        <fullName evidence="3">Carbohydrate-binding domain-containing protein</fullName>
    </recommendedName>
</protein>
<dbReference type="PANTHER" id="PTHR35532">
    <property type="entry name" value="SIMILAR TO POLYHYDROXYALKANOATE DEPOLYMERASE"/>
    <property type="match status" value="1"/>
</dbReference>
<evidence type="ECO:0000313" key="1">
    <source>
        <dbReference type="EMBL" id="RUS87655.1"/>
    </source>
</evidence>
<accession>A0A3S0ZVD0</accession>
<feature type="non-terminal residue" evidence="1">
    <location>
        <position position="1"/>
    </location>
</feature>
<organism evidence="1 2">
    <name type="scientific">Elysia chlorotica</name>
    <name type="common">Eastern emerald elysia</name>
    <name type="synonym">Sea slug</name>
    <dbReference type="NCBI Taxonomy" id="188477"/>
    <lineage>
        <taxon>Eukaryota</taxon>
        <taxon>Metazoa</taxon>
        <taxon>Spiralia</taxon>
        <taxon>Lophotrochozoa</taxon>
        <taxon>Mollusca</taxon>
        <taxon>Gastropoda</taxon>
        <taxon>Heterobranchia</taxon>
        <taxon>Euthyneura</taxon>
        <taxon>Panpulmonata</taxon>
        <taxon>Sacoglossa</taxon>
        <taxon>Placobranchoidea</taxon>
        <taxon>Plakobranchidae</taxon>
        <taxon>Elysia</taxon>
    </lineage>
</organism>
<gene>
    <name evidence="1" type="ORF">EGW08_004578</name>
</gene>
<proteinExistence type="predicted"/>
<dbReference type="Proteomes" id="UP000271974">
    <property type="component" value="Unassembled WGS sequence"/>
</dbReference>
<dbReference type="PANTHER" id="PTHR35532:SF5">
    <property type="entry name" value="CARBOHYDRATE-BINDING DOMAIN-CONTAINING PROTEIN"/>
    <property type="match status" value="1"/>
</dbReference>
<dbReference type="OrthoDB" id="59288at2759"/>
<reference evidence="1 2" key="1">
    <citation type="submission" date="2019-01" db="EMBL/GenBank/DDBJ databases">
        <title>A draft genome assembly of the solar-powered sea slug Elysia chlorotica.</title>
        <authorList>
            <person name="Cai H."/>
            <person name="Li Q."/>
            <person name="Fang X."/>
            <person name="Li J."/>
            <person name="Curtis N.E."/>
            <person name="Altenburger A."/>
            <person name="Shibata T."/>
            <person name="Feng M."/>
            <person name="Maeda T."/>
            <person name="Schwartz J.A."/>
            <person name="Shigenobu S."/>
            <person name="Lundholm N."/>
            <person name="Nishiyama T."/>
            <person name="Yang H."/>
            <person name="Hasebe M."/>
            <person name="Li S."/>
            <person name="Pierce S.K."/>
            <person name="Wang J."/>
        </authorList>
    </citation>
    <scope>NUCLEOTIDE SEQUENCE [LARGE SCALE GENOMIC DNA]</scope>
    <source>
        <strain evidence="1">EC2010</strain>
        <tissue evidence="1">Whole organism of an adult</tissue>
    </source>
</reference>
<keyword evidence="2" id="KW-1185">Reference proteome</keyword>
<dbReference type="CDD" id="cd09620">
    <property type="entry name" value="CBM9_like_3"/>
    <property type="match status" value="1"/>
</dbReference>
<sequence>RHLLENDVEACRAVTCDIPYPRTYVIYKLRGNDVIDLDGRLEDKAWKDVAWSDSFIDIQGRDFPEPRLKTKVKMRYDYRFLYIGALLEEPDVWANVTLHDGPGAWPLWIFYKEITINARGIVADLMMTKPYVDSGEPLQFWESDLVSEVYVQGSLNNPRNEYWTIEMAVPFSTLYQGSGASMNRSSPIHDETWRANFLRCAKIKRMKRFLLFQSKISANWWVWQSPQVTNVHLPDRWGLIQFQDAKINSSRFMTSEKWVATNALLDTYSALQAFHAVTGRYTDRKELLHLPPYVFSGKCVDDVNIKLDWSGFHVTVKPKGGNLEEGHIKADHFLWFGKEDMQYF</sequence>